<dbReference type="Proteomes" id="UP000275408">
    <property type="component" value="Unassembled WGS sequence"/>
</dbReference>
<accession>A0A3M6U1K2</accession>
<dbReference type="EMBL" id="RCHS01002416">
    <property type="protein sequence ID" value="RMX47486.1"/>
    <property type="molecule type" value="Genomic_DNA"/>
</dbReference>
<evidence type="ECO:0000313" key="2">
    <source>
        <dbReference type="Proteomes" id="UP000275408"/>
    </source>
</evidence>
<dbReference type="AlphaFoldDB" id="A0A3M6U1K2"/>
<name>A0A3M6U1K2_POCDA</name>
<comment type="caution">
    <text evidence="1">The sequence shown here is derived from an EMBL/GenBank/DDBJ whole genome shotgun (WGS) entry which is preliminary data.</text>
</comment>
<evidence type="ECO:0000313" key="1">
    <source>
        <dbReference type="EMBL" id="RMX47486.1"/>
    </source>
</evidence>
<reference evidence="1 2" key="1">
    <citation type="journal article" date="2018" name="Sci. Rep.">
        <title>Comparative analysis of the Pocillopora damicornis genome highlights role of immune system in coral evolution.</title>
        <authorList>
            <person name="Cunning R."/>
            <person name="Bay R.A."/>
            <person name="Gillette P."/>
            <person name="Baker A.C."/>
            <person name="Traylor-Knowles N."/>
        </authorList>
    </citation>
    <scope>NUCLEOTIDE SEQUENCE [LARGE SCALE GENOMIC DNA]</scope>
    <source>
        <strain evidence="1">RSMAS</strain>
        <tissue evidence="1">Whole animal</tissue>
    </source>
</reference>
<proteinExistence type="predicted"/>
<gene>
    <name evidence="1" type="ORF">pdam_00002195</name>
</gene>
<organism evidence="1 2">
    <name type="scientific">Pocillopora damicornis</name>
    <name type="common">Cauliflower coral</name>
    <name type="synonym">Millepora damicornis</name>
    <dbReference type="NCBI Taxonomy" id="46731"/>
    <lineage>
        <taxon>Eukaryota</taxon>
        <taxon>Metazoa</taxon>
        <taxon>Cnidaria</taxon>
        <taxon>Anthozoa</taxon>
        <taxon>Hexacorallia</taxon>
        <taxon>Scleractinia</taxon>
        <taxon>Astrocoeniina</taxon>
        <taxon>Pocilloporidae</taxon>
        <taxon>Pocillopora</taxon>
    </lineage>
</organism>
<sequence>MWMKWSTATTPLSRPFLTNTHLRKLRLSSTGSEFPGLTVRSRFNSQMKAAIRTRRKAERIWRKSKSAHDPRALLCNAKDVSFPPGNPDQLANDFGNFFGQKIEKINWSQADRSAQSQSLPRADEHSVYVDGRLTSFKSLTQDQVRTFIEKGAKKSCQLNPVPTSARIVADLRLGVYYQKCHNPDCRRIGYRSPETGELTFSNTVLELNQAR</sequence>
<protein>
    <submittedName>
        <fullName evidence="1">Uncharacterized protein</fullName>
    </submittedName>
</protein>
<keyword evidence="2" id="KW-1185">Reference proteome</keyword>